<dbReference type="InterPro" id="IPR036388">
    <property type="entry name" value="WH-like_DNA-bd_sf"/>
</dbReference>
<sequence length="386" mass="44182">MPLLRINIENILWLGKKMLEPRLLESLYSVRVIGRSKIAKYIATKLNIDTRTAINKLKLLYKLRQNESLYLTIEYFMSRLNLKVAMIITDYSREELASKAELRFLRSVTEIVPSGYAYSFYVPKDFELLSNLPSEVANNVNDVIEIHERIRNRTLASLYGVDSLMDLSKALSEDSFVKLKNYMDKVFSDYYVGNSLMLGLEDASRVRFDAIDLGIIKELEKDPLASLSEIASSLGIPLGKVRKHASEHIPYLIRGVRIATLPIYDEVLGCSFMVVIKSRDVFTVARVLEGLVTHPLFASAGLRLDRGEGVVFVVSPFFLVKYLLKFLELLGMEWGFEVINDRVRLMLLSFTGKYTIPYRKWEEYVPKMSWNVEDLKKIFRGGKSGG</sequence>
<dbReference type="Proteomes" id="UP000244093">
    <property type="component" value="Unassembled WGS sequence"/>
</dbReference>
<accession>A0A2R7Y6Z8</accession>
<dbReference type="Gene3D" id="1.10.10.10">
    <property type="entry name" value="Winged helix-like DNA-binding domain superfamily/Winged helix DNA-binding domain"/>
    <property type="match status" value="1"/>
</dbReference>
<name>A0A2R7Y6Z8_9CREN</name>
<evidence type="ECO:0000313" key="2">
    <source>
        <dbReference type="Proteomes" id="UP000244093"/>
    </source>
</evidence>
<evidence type="ECO:0008006" key="3">
    <source>
        <dbReference type="Google" id="ProtNLM"/>
    </source>
</evidence>
<organism evidence="1 2">
    <name type="scientific">Zestosphaera tikiterensis</name>
    <dbReference type="NCBI Taxonomy" id="1973259"/>
    <lineage>
        <taxon>Archaea</taxon>
        <taxon>Thermoproteota</taxon>
        <taxon>Thermoprotei</taxon>
        <taxon>Desulfurococcales</taxon>
        <taxon>Desulfurococcaceae</taxon>
        <taxon>Zestosphaera</taxon>
    </lineage>
</organism>
<dbReference type="AlphaFoldDB" id="A0A2R7Y6Z8"/>
<protein>
    <recommendedName>
        <fullName evidence="3">HTH asnC-type domain-containing protein</fullName>
    </recommendedName>
</protein>
<reference evidence="1 2" key="1">
    <citation type="journal article" date="2018" name="Syst. Appl. Microbiol.">
        <title>A new symbiotic nanoarchaeote (Candidatus Nanoclepta minutus) and its host (Zestosphaera tikiterensis gen. nov., sp. nov.) from a New Zealand hot spring.</title>
        <authorList>
            <person name="St John E."/>
            <person name="Liu Y."/>
            <person name="Podar M."/>
            <person name="Stott M.B."/>
            <person name="Meneghin J."/>
            <person name="Chen Z."/>
            <person name="Lagutin K."/>
            <person name="Mitchell K."/>
            <person name="Reysenbach A.L."/>
        </authorList>
    </citation>
    <scope>NUCLEOTIDE SEQUENCE [LARGE SCALE GENOMIC DNA]</scope>
    <source>
        <strain evidence="1">NZ3</strain>
    </source>
</reference>
<evidence type="ECO:0000313" key="1">
    <source>
        <dbReference type="EMBL" id="PUA33256.1"/>
    </source>
</evidence>
<dbReference type="Pfam" id="PF13412">
    <property type="entry name" value="HTH_24"/>
    <property type="match status" value="1"/>
</dbReference>
<gene>
    <name evidence="1" type="ORF">B7O98_02135</name>
</gene>
<comment type="caution">
    <text evidence="1">The sequence shown here is derived from an EMBL/GenBank/DDBJ whole genome shotgun (WGS) entry which is preliminary data.</text>
</comment>
<proteinExistence type="predicted"/>
<dbReference type="EMBL" id="NBVN01000002">
    <property type="protein sequence ID" value="PUA33256.1"/>
    <property type="molecule type" value="Genomic_DNA"/>
</dbReference>